<evidence type="ECO:0000313" key="3">
    <source>
        <dbReference type="Proteomes" id="UP000507222"/>
    </source>
</evidence>
<name>A0A6J5XH50_PRUAR</name>
<evidence type="ECO:0000313" key="2">
    <source>
        <dbReference type="EMBL" id="CAB4313256.1"/>
    </source>
</evidence>
<evidence type="ECO:0000313" key="1">
    <source>
        <dbReference type="EMBL" id="CAB4282684.1"/>
    </source>
</evidence>
<dbReference type="Proteomes" id="UP000507222">
    <property type="component" value="Unassembled WGS sequence"/>
</dbReference>
<gene>
    <name evidence="1" type="ORF">CURHAP_LOCUS36266</name>
    <name evidence="2" type="ORF">ORAREDHAP_LOCUS36112</name>
</gene>
<organism evidence="2 4">
    <name type="scientific">Prunus armeniaca</name>
    <name type="common">Apricot</name>
    <name type="synonym">Armeniaca vulgaris</name>
    <dbReference type="NCBI Taxonomy" id="36596"/>
    <lineage>
        <taxon>Eukaryota</taxon>
        <taxon>Viridiplantae</taxon>
        <taxon>Streptophyta</taxon>
        <taxon>Embryophyta</taxon>
        <taxon>Tracheophyta</taxon>
        <taxon>Spermatophyta</taxon>
        <taxon>Magnoliopsida</taxon>
        <taxon>eudicotyledons</taxon>
        <taxon>Gunneridae</taxon>
        <taxon>Pentapetalae</taxon>
        <taxon>rosids</taxon>
        <taxon>fabids</taxon>
        <taxon>Rosales</taxon>
        <taxon>Rosaceae</taxon>
        <taxon>Amygdaloideae</taxon>
        <taxon>Amygdaleae</taxon>
        <taxon>Prunus</taxon>
    </lineage>
</organism>
<accession>A0A6J5XH50</accession>
<proteinExistence type="predicted"/>
<dbReference type="EMBL" id="CAEKKB010000006">
    <property type="protein sequence ID" value="CAB4313256.1"/>
    <property type="molecule type" value="Genomic_DNA"/>
</dbReference>
<dbReference type="OrthoDB" id="1935929at2759"/>
<dbReference type="EMBL" id="CAEKDK010000006">
    <property type="protein sequence ID" value="CAB4282684.1"/>
    <property type="molecule type" value="Genomic_DNA"/>
</dbReference>
<reference evidence="4" key="1">
    <citation type="journal article" date="2020" name="Genome Biol.">
        <title>Gamete binning: chromosome-level and haplotype-resolved genome assembly enabled by high-throughput single-cell sequencing of gamete genomes.</title>
        <authorList>
            <person name="Campoy J.A."/>
            <person name="Sun H."/>
            <person name="Goel M."/>
            <person name="Jiao W.-B."/>
            <person name="Folz-Donahue K."/>
            <person name="Wang N."/>
            <person name="Rubio M."/>
            <person name="Liu C."/>
            <person name="Kukat C."/>
            <person name="Ruiz D."/>
            <person name="Huettel B."/>
            <person name="Schneeberger K."/>
        </authorList>
    </citation>
    <scope>NUCLEOTIDE SEQUENCE [LARGE SCALE GENOMIC DNA]</scope>
    <source>
        <strain evidence="4">cv. Rojo Pasion</strain>
    </source>
</reference>
<keyword evidence="4" id="KW-1185">Reference proteome</keyword>
<dbReference type="AlphaFoldDB" id="A0A6J5XH50"/>
<reference evidence="2 3" key="2">
    <citation type="submission" date="2020-05" db="EMBL/GenBank/DDBJ databases">
        <authorList>
            <person name="Campoy J."/>
            <person name="Schneeberger K."/>
            <person name="Spophaly S."/>
        </authorList>
    </citation>
    <scope>NUCLEOTIDE SEQUENCE [LARGE SCALE GENOMIC DNA]</scope>
    <source>
        <strain evidence="2">PruArmRojPasFocal</strain>
    </source>
</reference>
<dbReference type="Proteomes" id="UP000507245">
    <property type="component" value="Unassembled WGS sequence"/>
</dbReference>
<protein>
    <submittedName>
        <fullName evidence="2">Uncharacterized protein</fullName>
    </submittedName>
</protein>
<evidence type="ECO:0000313" key="4">
    <source>
        <dbReference type="Proteomes" id="UP000507245"/>
    </source>
</evidence>
<sequence length="96" mass="10788">MSVQGSRVHRSQVYLVAQLPPRYKSSLGPCFSNLGMVRNVSTSHTVTHLNPSKSDHLPLLLSVGLSMPRKSHRKHHFRFEEAWSKHADCVSVVKEG</sequence>